<protein>
    <submittedName>
        <fullName evidence="1">Uncharacterized protein</fullName>
    </submittedName>
</protein>
<dbReference type="Proteomes" id="UP000287701">
    <property type="component" value="Chromosome"/>
</dbReference>
<gene>
    <name evidence="1" type="ORF">EQP59_00075</name>
</gene>
<dbReference type="AlphaFoldDB" id="A0A3R5UU93"/>
<proteinExistence type="predicted"/>
<name>A0A3R5UU93_ORNRH</name>
<evidence type="ECO:0000313" key="2">
    <source>
        <dbReference type="Proteomes" id="UP000287701"/>
    </source>
</evidence>
<reference evidence="1 2" key="1">
    <citation type="submission" date="2019-01" db="EMBL/GenBank/DDBJ databases">
        <title>Whole Genome of Ornithobacterium rhinotracheale FARPER-174b.</title>
        <authorList>
            <person name="Tataje-Lavanda L.A."/>
            <person name="Montalvan A."/>
            <person name="Montesinos R."/>
            <person name="Zimic M."/>
            <person name="Fernandez-Sanchez M."/>
            <person name="Fernandez-Diaz M."/>
        </authorList>
    </citation>
    <scope>NUCLEOTIDE SEQUENCE [LARGE SCALE GENOMIC DNA]</scope>
    <source>
        <strain evidence="1 2">FARPER-174b</strain>
    </source>
</reference>
<dbReference type="EMBL" id="CP035107">
    <property type="protein sequence ID" value="QAR29868.1"/>
    <property type="molecule type" value="Genomic_DNA"/>
</dbReference>
<dbReference type="Pfam" id="PF17418">
    <property type="entry name" value="SdpA"/>
    <property type="match status" value="1"/>
</dbReference>
<dbReference type="InterPro" id="IPR023902">
    <property type="entry name" value="Sporulation_SdpA"/>
</dbReference>
<evidence type="ECO:0000313" key="1">
    <source>
        <dbReference type="EMBL" id="QAR29868.1"/>
    </source>
</evidence>
<dbReference type="RefSeq" id="WP_128500386.1">
    <property type="nucleotide sequence ID" value="NZ_CP035107.1"/>
</dbReference>
<sequence>MHYGLIKYYKLEKEKLECLNSPSSLSLEDLFGINRYKRKSSYELMEILKNVPFECWKKYRGEKLLKAISKLSTTDTIINDFGNNNIHGDIVIYISERTPWAWVSSNVKIPYKIAKIYVE</sequence>
<organism evidence="1 2">
    <name type="scientific">Ornithobacterium rhinotracheale</name>
    <dbReference type="NCBI Taxonomy" id="28251"/>
    <lineage>
        <taxon>Bacteria</taxon>
        <taxon>Pseudomonadati</taxon>
        <taxon>Bacteroidota</taxon>
        <taxon>Flavobacteriia</taxon>
        <taxon>Flavobacteriales</taxon>
        <taxon>Weeksellaceae</taxon>
        <taxon>Ornithobacterium</taxon>
    </lineage>
</organism>
<accession>A0A3R5UU93</accession>